<name>A0ACD5Z8P3_AVESA</name>
<keyword evidence="2" id="KW-1185">Reference proteome</keyword>
<organism evidence="1 2">
    <name type="scientific">Avena sativa</name>
    <name type="common">Oat</name>
    <dbReference type="NCBI Taxonomy" id="4498"/>
    <lineage>
        <taxon>Eukaryota</taxon>
        <taxon>Viridiplantae</taxon>
        <taxon>Streptophyta</taxon>
        <taxon>Embryophyta</taxon>
        <taxon>Tracheophyta</taxon>
        <taxon>Spermatophyta</taxon>
        <taxon>Magnoliopsida</taxon>
        <taxon>Liliopsida</taxon>
        <taxon>Poales</taxon>
        <taxon>Poaceae</taxon>
        <taxon>BOP clade</taxon>
        <taxon>Pooideae</taxon>
        <taxon>Poodae</taxon>
        <taxon>Poeae</taxon>
        <taxon>Poeae Chloroplast Group 1 (Aveneae type)</taxon>
        <taxon>Aveninae</taxon>
        <taxon>Avena</taxon>
    </lineage>
</organism>
<protein>
    <submittedName>
        <fullName evidence="1">Uncharacterized protein</fullName>
    </submittedName>
</protein>
<sequence>MAGAGEEQAAPAPPPPHLDPPMDDEAPAGKLRRLEQHRRVGEEPYFRMENLPEEIQPVVMSLLTLKEAVRTSIVARSWRMLWSFHSNLCFYGPNNLDYDSDEYHGGDKQAIDDFIKIKRDKFIEDVNWVIQRHSGVGINKFSIRCGLHKEDFDHLHRWIAFAASSKAKVIEFDLKIINGPSKEVHHFPLEALDVQGNSFVQSLFLADVFIKPHSDIRGFTILRKLVLEYVQMFGDLPGLLANCSALEDLAIIQCSGVANLSIPRKLDKLQHLLIDRTNVVMVEFQAAHLAHFEYKGHNIPIVLHGCSELEKATIKFTGSSKGLGRVFTVVPSILPVKILDVQADIYGYEQLQKLTTVSRGMFTRLRHMTCQLNVHYNTNEPNADNGVLQVAHCLNVAPHLETLHLHMAYLNKYGQASHELNNAEEESSPMRRHDHLKTVYMSGFRLYKAQKKLACSILESASVLEHMQLEPRVAGVGDWAEICYFLNDRVEKKFVPQVCEWARLTSLRFGKVVSAAVDAPLQNE</sequence>
<dbReference type="EnsemblPlants" id="AVESA.00010b.r2.6CG1147840.1">
    <property type="protein sequence ID" value="AVESA.00010b.r2.6CG1147840.1.CDS"/>
    <property type="gene ID" value="AVESA.00010b.r2.6CG1147840"/>
</dbReference>
<reference evidence="1" key="1">
    <citation type="submission" date="2021-05" db="EMBL/GenBank/DDBJ databases">
        <authorList>
            <person name="Scholz U."/>
            <person name="Mascher M."/>
            <person name="Fiebig A."/>
        </authorList>
    </citation>
    <scope>NUCLEOTIDE SEQUENCE [LARGE SCALE GENOMIC DNA]</scope>
</reference>
<evidence type="ECO:0000313" key="2">
    <source>
        <dbReference type="Proteomes" id="UP001732700"/>
    </source>
</evidence>
<evidence type="ECO:0000313" key="1">
    <source>
        <dbReference type="EnsemblPlants" id="AVESA.00010b.r2.6CG1147840.1.CDS"/>
    </source>
</evidence>
<proteinExistence type="predicted"/>
<reference evidence="1" key="2">
    <citation type="submission" date="2025-09" db="UniProtKB">
        <authorList>
            <consortium name="EnsemblPlants"/>
        </authorList>
    </citation>
    <scope>IDENTIFICATION</scope>
</reference>
<dbReference type="Proteomes" id="UP001732700">
    <property type="component" value="Chromosome 6C"/>
</dbReference>
<accession>A0ACD5Z8P3</accession>